<keyword evidence="8" id="KW-0175">Coiled coil</keyword>
<proteinExistence type="predicted"/>
<evidence type="ECO:0000259" key="10">
    <source>
        <dbReference type="Pfam" id="PF07885"/>
    </source>
</evidence>
<keyword evidence="7" id="KW-0407">Ion channel</keyword>
<feature type="domain" description="Potassium channel" evidence="10">
    <location>
        <begin position="140"/>
        <end position="211"/>
    </location>
</feature>
<organism evidence="11 12">
    <name type="scientific">Enterococcus canis</name>
    <dbReference type="NCBI Taxonomy" id="214095"/>
    <lineage>
        <taxon>Bacteria</taxon>
        <taxon>Bacillati</taxon>
        <taxon>Bacillota</taxon>
        <taxon>Bacilli</taxon>
        <taxon>Lactobacillales</taxon>
        <taxon>Enterococcaceae</taxon>
        <taxon>Enterococcus</taxon>
    </lineage>
</organism>
<dbReference type="RefSeq" id="WP_067390724.1">
    <property type="nucleotide sequence ID" value="NZ_JXKH01000002.1"/>
</dbReference>
<feature type="transmembrane region" description="Helical" evidence="9">
    <location>
        <begin position="131"/>
        <end position="153"/>
    </location>
</feature>
<feature type="transmembrane region" description="Helical" evidence="9">
    <location>
        <begin position="79"/>
        <end position="98"/>
    </location>
</feature>
<dbReference type="InterPro" id="IPR027359">
    <property type="entry name" value="Volt_channel_dom_sf"/>
</dbReference>
<evidence type="ECO:0000256" key="2">
    <source>
        <dbReference type="ARBA" id="ARBA00022448"/>
    </source>
</evidence>
<dbReference type="PRINTS" id="PR00169">
    <property type="entry name" value="KCHANNEL"/>
</dbReference>
<protein>
    <recommendedName>
        <fullName evidence="10">Potassium channel domain-containing protein</fullName>
    </recommendedName>
</protein>
<evidence type="ECO:0000256" key="8">
    <source>
        <dbReference type="SAM" id="Coils"/>
    </source>
</evidence>
<dbReference type="PANTHER" id="PTHR11537">
    <property type="entry name" value="VOLTAGE-GATED POTASSIUM CHANNEL"/>
    <property type="match status" value="1"/>
</dbReference>
<dbReference type="Gene3D" id="1.10.287.70">
    <property type="match status" value="1"/>
</dbReference>
<dbReference type="AlphaFoldDB" id="A0A1L8RIZ0"/>
<sequence length="249" mass="28850">MLKILQKKLNEYNRQYHWLNLGLSVFWILLMILDFARVIDIEQSPYLYVDRIIWFIFTIDYVGRLLVAPDKWTYVRKNIFDLIAILPLNFTLTLLNVTHFGRLSRINRIARILGLFGKLSRNKRSILYTNGFIYVVYISLGIITIGSGLFSVAENMSFSDSLWWSVVTVTTVGYGDIYPQTAAGKMIASVLMLLGIGFIGILTSTITEYFSRKNEAIRQVDQENELTQLRTELQEMNQKLSEIEKLLKK</sequence>
<comment type="subcellular location">
    <subcellularLocation>
        <location evidence="1">Membrane</location>
        <topology evidence="1">Multi-pass membrane protein</topology>
    </subcellularLocation>
</comment>
<keyword evidence="6 9" id="KW-0472">Membrane</keyword>
<dbReference type="GO" id="GO:0005249">
    <property type="term" value="F:voltage-gated potassium channel activity"/>
    <property type="evidence" value="ECO:0007669"/>
    <property type="project" value="InterPro"/>
</dbReference>
<keyword evidence="12" id="KW-1185">Reference proteome</keyword>
<dbReference type="STRING" id="214095.RU97_GL001255"/>
<feature type="transmembrane region" description="Helical" evidence="9">
    <location>
        <begin position="16"/>
        <end position="36"/>
    </location>
</feature>
<dbReference type="InterPro" id="IPR028325">
    <property type="entry name" value="VG_K_chnl"/>
</dbReference>
<dbReference type="GO" id="GO:0008076">
    <property type="term" value="C:voltage-gated potassium channel complex"/>
    <property type="evidence" value="ECO:0007669"/>
    <property type="project" value="InterPro"/>
</dbReference>
<dbReference type="Proteomes" id="UP000181884">
    <property type="component" value="Unassembled WGS sequence"/>
</dbReference>
<comment type="caution">
    <text evidence="11">The sequence shown here is derived from an EMBL/GenBank/DDBJ whole genome shotgun (WGS) entry which is preliminary data.</text>
</comment>
<dbReference type="Gene3D" id="1.20.120.350">
    <property type="entry name" value="Voltage-gated potassium channels. Chain C"/>
    <property type="match status" value="1"/>
</dbReference>
<feature type="transmembrane region" description="Helical" evidence="9">
    <location>
        <begin position="186"/>
        <end position="210"/>
    </location>
</feature>
<evidence type="ECO:0000313" key="12">
    <source>
        <dbReference type="Proteomes" id="UP000181884"/>
    </source>
</evidence>
<dbReference type="Pfam" id="PF07885">
    <property type="entry name" value="Ion_trans_2"/>
    <property type="match status" value="1"/>
</dbReference>
<keyword evidence="4 9" id="KW-1133">Transmembrane helix</keyword>
<keyword evidence="2" id="KW-0813">Transport</keyword>
<evidence type="ECO:0000256" key="5">
    <source>
        <dbReference type="ARBA" id="ARBA00023065"/>
    </source>
</evidence>
<keyword evidence="3 9" id="KW-0812">Transmembrane</keyword>
<dbReference type="InterPro" id="IPR013099">
    <property type="entry name" value="K_chnl_dom"/>
</dbReference>
<evidence type="ECO:0000256" key="7">
    <source>
        <dbReference type="ARBA" id="ARBA00023303"/>
    </source>
</evidence>
<dbReference type="SUPFAM" id="SSF81324">
    <property type="entry name" value="Voltage-gated potassium channels"/>
    <property type="match status" value="1"/>
</dbReference>
<keyword evidence="5" id="KW-0406">Ion transport</keyword>
<evidence type="ECO:0000256" key="1">
    <source>
        <dbReference type="ARBA" id="ARBA00004141"/>
    </source>
</evidence>
<gene>
    <name evidence="11" type="ORF">RU97_GL001255</name>
</gene>
<evidence type="ECO:0000313" key="11">
    <source>
        <dbReference type="EMBL" id="OJG19684.1"/>
    </source>
</evidence>
<evidence type="ECO:0000256" key="9">
    <source>
        <dbReference type="SAM" id="Phobius"/>
    </source>
</evidence>
<name>A0A1L8RIZ0_9ENTE</name>
<reference evidence="11 12" key="1">
    <citation type="submission" date="2014-12" db="EMBL/GenBank/DDBJ databases">
        <title>Draft genome sequences of 29 type strains of Enterococci.</title>
        <authorList>
            <person name="Zhong Z."/>
            <person name="Sun Z."/>
            <person name="Liu W."/>
            <person name="Zhang W."/>
            <person name="Zhang H."/>
        </authorList>
    </citation>
    <scope>NUCLEOTIDE SEQUENCE [LARGE SCALE GENOMIC DNA]</scope>
    <source>
        <strain evidence="11 12">DSM 17029</strain>
    </source>
</reference>
<feature type="coiled-coil region" evidence="8">
    <location>
        <begin position="219"/>
        <end position="249"/>
    </location>
</feature>
<accession>A0A1L8RIZ0</accession>
<dbReference type="GO" id="GO:0001508">
    <property type="term" value="P:action potential"/>
    <property type="evidence" value="ECO:0007669"/>
    <property type="project" value="TreeGrafter"/>
</dbReference>
<evidence type="ECO:0000256" key="3">
    <source>
        <dbReference type="ARBA" id="ARBA00022692"/>
    </source>
</evidence>
<evidence type="ECO:0000256" key="6">
    <source>
        <dbReference type="ARBA" id="ARBA00023136"/>
    </source>
</evidence>
<dbReference type="EMBL" id="JXKH01000002">
    <property type="protein sequence ID" value="OJG19684.1"/>
    <property type="molecule type" value="Genomic_DNA"/>
</dbReference>
<dbReference type="PANTHER" id="PTHR11537:SF254">
    <property type="entry name" value="POTASSIUM VOLTAGE-GATED CHANNEL PROTEIN SHAB"/>
    <property type="match status" value="1"/>
</dbReference>
<evidence type="ECO:0000256" key="4">
    <source>
        <dbReference type="ARBA" id="ARBA00022989"/>
    </source>
</evidence>